<feature type="region of interest" description="Disordered" evidence="1">
    <location>
        <begin position="328"/>
        <end position="362"/>
    </location>
</feature>
<dbReference type="EMBL" id="JALJOT010000007">
    <property type="protein sequence ID" value="KAK9908957.1"/>
    <property type="molecule type" value="Genomic_DNA"/>
</dbReference>
<feature type="compositionally biased region" description="Low complexity" evidence="1">
    <location>
        <begin position="148"/>
        <end position="166"/>
    </location>
</feature>
<feature type="compositionally biased region" description="Low complexity" evidence="1">
    <location>
        <begin position="328"/>
        <end position="337"/>
    </location>
</feature>
<accession>A0ABR2YPZ1</accession>
<feature type="region of interest" description="Disordered" evidence="1">
    <location>
        <begin position="263"/>
        <end position="282"/>
    </location>
</feature>
<name>A0ABR2YPZ1_9CHLO</name>
<feature type="region of interest" description="Disordered" evidence="1">
    <location>
        <begin position="148"/>
        <end position="196"/>
    </location>
</feature>
<evidence type="ECO:0000256" key="1">
    <source>
        <dbReference type="SAM" id="MobiDB-lite"/>
    </source>
</evidence>
<feature type="region of interest" description="Disordered" evidence="1">
    <location>
        <begin position="229"/>
        <end position="250"/>
    </location>
</feature>
<gene>
    <name evidence="2" type="ORF">WJX75_005198</name>
</gene>
<reference evidence="2 3" key="1">
    <citation type="journal article" date="2024" name="Nat. Commun.">
        <title>Phylogenomics reveals the evolutionary origins of lichenization in chlorophyte algae.</title>
        <authorList>
            <person name="Puginier C."/>
            <person name="Libourel C."/>
            <person name="Otte J."/>
            <person name="Skaloud P."/>
            <person name="Haon M."/>
            <person name="Grisel S."/>
            <person name="Petersen M."/>
            <person name="Berrin J.G."/>
            <person name="Delaux P.M."/>
            <person name="Dal Grande F."/>
            <person name="Keller J."/>
        </authorList>
    </citation>
    <scope>NUCLEOTIDE SEQUENCE [LARGE SCALE GENOMIC DNA]</scope>
    <source>
        <strain evidence="2 3">SAG 216-7</strain>
    </source>
</reference>
<comment type="caution">
    <text evidence="2">The sequence shown here is derived from an EMBL/GenBank/DDBJ whole genome shotgun (WGS) entry which is preliminary data.</text>
</comment>
<keyword evidence="3" id="KW-1185">Reference proteome</keyword>
<organism evidence="2 3">
    <name type="scientific">Coccomyxa subellipsoidea</name>
    <dbReference type="NCBI Taxonomy" id="248742"/>
    <lineage>
        <taxon>Eukaryota</taxon>
        <taxon>Viridiplantae</taxon>
        <taxon>Chlorophyta</taxon>
        <taxon>core chlorophytes</taxon>
        <taxon>Trebouxiophyceae</taxon>
        <taxon>Trebouxiophyceae incertae sedis</taxon>
        <taxon>Coccomyxaceae</taxon>
        <taxon>Coccomyxa</taxon>
    </lineage>
</organism>
<evidence type="ECO:0000313" key="3">
    <source>
        <dbReference type="Proteomes" id="UP001491310"/>
    </source>
</evidence>
<sequence length="442" mass="46394">MEGPPPDCSEWSLESDKKLLASLQQFSATFLSRINETEAALDQLVKDTEEAEARATNVGNRFRLLAHTHCIEQGLKDNEEDVVGPSRPRVASAPVQLTPENFNKVVHPRYLEALRIGADAMAAAEASAPRQRPMPHLFGSPEYLQDPHGGLGPLLPGWQPPQAGLGDAPPGALPEWGPVGISSAAPSTVGDFDADDFSTVEGGSEMGIHRLPDFKSMLEAALRGDVGDDTASVGHGTHRSSGSTDGHPAYVAGLEPICEAQMQDEDADVSSSAPGSHRRNADVEDALRAGLDIGWQRGDGGSGRHGETVSLSSDFGRSVSQAVSGADAAPAASAVQPKAHRKAAAGGEAPRLPEATPLSEELLSRHSASLDDAGALNGGQQLMGSGGVLEQLQKDLEALQLPEEVSVGLFDEDEAADAFVDSGEEFHSPEQQLRSSPPKSAW</sequence>
<evidence type="ECO:0008006" key="4">
    <source>
        <dbReference type="Google" id="ProtNLM"/>
    </source>
</evidence>
<proteinExistence type="predicted"/>
<dbReference type="Proteomes" id="UP001491310">
    <property type="component" value="Unassembled WGS sequence"/>
</dbReference>
<feature type="region of interest" description="Disordered" evidence="1">
    <location>
        <begin position="416"/>
        <end position="442"/>
    </location>
</feature>
<protein>
    <recommendedName>
        <fullName evidence="4">Mediator of RNA polymerase II transcription subunit 4</fullName>
    </recommendedName>
</protein>
<evidence type="ECO:0000313" key="2">
    <source>
        <dbReference type="EMBL" id="KAK9908957.1"/>
    </source>
</evidence>
<feature type="compositionally biased region" description="Polar residues" evidence="1">
    <location>
        <begin position="429"/>
        <end position="442"/>
    </location>
</feature>